<protein>
    <submittedName>
        <fullName evidence="1">Uncharacterized protein</fullName>
    </submittedName>
</protein>
<sequence length="72" mass="7881">MLLEIARININNKINTATATAILNTMVEVGSVKTTTVANYHAAAVLDYLRPQLRQSVVEVTLTFTPGDYQDS</sequence>
<gene>
    <name evidence="1" type="ORF">MiSe_94270</name>
</gene>
<accession>A0AAV3XS73</accession>
<organism evidence="1 2">
    <name type="scientific">Microseira wollei NIES-4236</name>
    <dbReference type="NCBI Taxonomy" id="2530354"/>
    <lineage>
        <taxon>Bacteria</taxon>
        <taxon>Bacillati</taxon>
        <taxon>Cyanobacteriota</taxon>
        <taxon>Cyanophyceae</taxon>
        <taxon>Oscillatoriophycideae</taxon>
        <taxon>Aerosakkonematales</taxon>
        <taxon>Aerosakkonemataceae</taxon>
        <taxon>Microseira</taxon>
    </lineage>
</organism>
<reference evidence="1" key="1">
    <citation type="submission" date="2019-10" db="EMBL/GenBank/DDBJ databases">
        <title>Draft genome sequece of Microseira wollei NIES-4236.</title>
        <authorList>
            <person name="Yamaguchi H."/>
            <person name="Suzuki S."/>
            <person name="Kawachi M."/>
        </authorList>
    </citation>
    <scope>NUCLEOTIDE SEQUENCE</scope>
    <source>
        <strain evidence="1">NIES-4236</strain>
    </source>
</reference>
<dbReference type="EMBL" id="BLAY01000435">
    <property type="protein sequence ID" value="GET44596.1"/>
    <property type="molecule type" value="Genomic_DNA"/>
</dbReference>
<evidence type="ECO:0000313" key="1">
    <source>
        <dbReference type="EMBL" id="GET44596.1"/>
    </source>
</evidence>
<keyword evidence="2" id="KW-1185">Reference proteome</keyword>
<comment type="caution">
    <text evidence="1">The sequence shown here is derived from an EMBL/GenBank/DDBJ whole genome shotgun (WGS) entry which is preliminary data.</text>
</comment>
<evidence type="ECO:0000313" key="2">
    <source>
        <dbReference type="Proteomes" id="UP001050975"/>
    </source>
</evidence>
<proteinExistence type="predicted"/>
<dbReference type="AlphaFoldDB" id="A0AAV3XS73"/>
<dbReference type="Proteomes" id="UP001050975">
    <property type="component" value="Unassembled WGS sequence"/>
</dbReference>
<name>A0AAV3XS73_9CYAN</name>